<evidence type="ECO:0000256" key="1">
    <source>
        <dbReference type="SAM" id="Phobius"/>
    </source>
</evidence>
<organism evidence="2 3">
    <name type="scientific">Theileria parva</name>
    <name type="common">East coast fever infection agent</name>
    <dbReference type="NCBI Taxonomy" id="5875"/>
    <lineage>
        <taxon>Eukaryota</taxon>
        <taxon>Sar</taxon>
        <taxon>Alveolata</taxon>
        <taxon>Apicomplexa</taxon>
        <taxon>Aconoidasida</taxon>
        <taxon>Piroplasmida</taxon>
        <taxon>Theileriidae</taxon>
        <taxon>Theileria</taxon>
    </lineage>
</organism>
<keyword evidence="3" id="KW-1185">Reference proteome</keyword>
<feature type="transmembrane region" description="Helical" evidence="1">
    <location>
        <begin position="184"/>
        <end position="203"/>
    </location>
</feature>
<dbReference type="VEuPathDB" id="PiroplasmaDB:TpMuguga_02g00419"/>
<protein>
    <submittedName>
        <fullName evidence="2">Uncharacterized protein</fullName>
    </submittedName>
</protein>
<sequence length="342" mass="37965">MVVLGVFSSFIVSFPVPNELMTDSSGLYNDPEKVESYKRFYWSSVVWLLLGAITTFGVIMYSFSPRVYFNLLEAQARNPGELQSKLVMYSVLISGIGVLIGGIFLPLNLTAIVISLVIALVTAFAVVVFVFLRSSKDLFYSFFASQISCLALGIVDLIGTVSVNDKFIPGNPTYRMLLFHIGKPIGYLLVLAIIFVLEFQSFGHSLTHSLAHSLAHSLGDNPIGVNSSVDNLIGDNLIGDNLIVSSFPVESNVLMTYQIIVMNLLAVPILIVMINYCMKSDENQRKWRSTNLINAGKTLAKTLYTYLCLEEFDHTLLIVECSEGFFNSAIRILIQFYPFTPN</sequence>
<feature type="transmembrane region" description="Helical" evidence="1">
    <location>
        <begin position="112"/>
        <end position="132"/>
    </location>
</feature>
<dbReference type="Proteomes" id="UP000001949">
    <property type="component" value="Unassembled WGS sequence"/>
</dbReference>
<proteinExistence type="predicted"/>
<comment type="caution">
    <text evidence="2">The sequence shown here is derived from an EMBL/GenBank/DDBJ whole genome shotgun (WGS) entry which is preliminary data.</text>
</comment>
<dbReference type="AlphaFoldDB" id="Q4N571"/>
<accession>Q4N571</accession>
<keyword evidence="1" id="KW-0472">Membrane</keyword>
<feature type="transmembrane region" description="Helical" evidence="1">
    <location>
        <begin position="86"/>
        <end position="105"/>
    </location>
</feature>
<feature type="transmembrane region" description="Helical" evidence="1">
    <location>
        <begin position="138"/>
        <end position="163"/>
    </location>
</feature>
<gene>
    <name evidence="2" type="ordered locus">TP02_0419</name>
</gene>
<feature type="transmembrane region" description="Helical" evidence="1">
    <location>
        <begin position="40"/>
        <end position="63"/>
    </location>
</feature>
<evidence type="ECO:0000313" key="2">
    <source>
        <dbReference type="EMBL" id="EAN32702.1"/>
    </source>
</evidence>
<feature type="transmembrane region" description="Helical" evidence="1">
    <location>
        <begin position="255"/>
        <end position="278"/>
    </location>
</feature>
<keyword evidence="1" id="KW-0812">Transmembrane</keyword>
<name>Q4N571_THEPA</name>
<dbReference type="EMBL" id="AAGK01000002">
    <property type="protein sequence ID" value="EAN32702.1"/>
    <property type="molecule type" value="Genomic_DNA"/>
</dbReference>
<dbReference type="RefSeq" id="XP_764985.1">
    <property type="nucleotide sequence ID" value="XM_759892.1"/>
</dbReference>
<reference evidence="2 3" key="1">
    <citation type="journal article" date="2005" name="Science">
        <title>Genome sequence of Theileria parva, a bovine pathogen that transforms lymphocytes.</title>
        <authorList>
            <person name="Gardner M.J."/>
            <person name="Bishop R."/>
            <person name="Shah T."/>
            <person name="de Villiers E.P."/>
            <person name="Carlton J.M."/>
            <person name="Hall N."/>
            <person name="Ren Q."/>
            <person name="Paulsen I.T."/>
            <person name="Pain A."/>
            <person name="Berriman M."/>
            <person name="Wilson R.J.M."/>
            <person name="Sato S."/>
            <person name="Ralph S.A."/>
            <person name="Mann D.J."/>
            <person name="Xiong Z."/>
            <person name="Shallom S.J."/>
            <person name="Weidman J."/>
            <person name="Jiang L."/>
            <person name="Lynn J."/>
            <person name="Weaver B."/>
            <person name="Shoaibi A."/>
            <person name="Domingo A.R."/>
            <person name="Wasawo D."/>
            <person name="Crabtree J."/>
            <person name="Wortman J.R."/>
            <person name="Haas B."/>
            <person name="Angiuoli S.V."/>
            <person name="Creasy T.H."/>
            <person name="Lu C."/>
            <person name="Suh B."/>
            <person name="Silva J.C."/>
            <person name="Utterback T.R."/>
            <person name="Feldblyum T.V."/>
            <person name="Pertea M."/>
            <person name="Allen J."/>
            <person name="Nierman W.C."/>
            <person name="Taracha E.L.N."/>
            <person name="Salzberg S.L."/>
            <person name="White O.R."/>
            <person name="Fitzhugh H.A."/>
            <person name="Morzaria S."/>
            <person name="Venter J.C."/>
            <person name="Fraser C.M."/>
            <person name="Nene V."/>
        </authorList>
    </citation>
    <scope>NUCLEOTIDE SEQUENCE [LARGE SCALE GENOMIC DNA]</scope>
    <source>
        <strain evidence="2 3">Muguga</strain>
    </source>
</reference>
<dbReference type="GeneID" id="3501992"/>
<evidence type="ECO:0000313" key="3">
    <source>
        <dbReference type="Proteomes" id="UP000001949"/>
    </source>
</evidence>
<dbReference type="InParanoid" id="Q4N571"/>
<dbReference type="KEGG" id="tpv:TP02_0419"/>
<keyword evidence="1" id="KW-1133">Transmembrane helix</keyword>